<organism evidence="9 10">
    <name type="scientific">Halomicrobium mukohataei</name>
    <dbReference type="NCBI Taxonomy" id="57705"/>
    <lineage>
        <taxon>Archaea</taxon>
        <taxon>Methanobacteriati</taxon>
        <taxon>Methanobacteriota</taxon>
        <taxon>Stenosarchaea group</taxon>
        <taxon>Halobacteria</taxon>
        <taxon>Halobacteriales</taxon>
        <taxon>Haloarculaceae</taxon>
        <taxon>Halomicrobium</taxon>
    </lineage>
</organism>
<dbReference type="GO" id="GO:0016020">
    <property type="term" value="C:membrane"/>
    <property type="evidence" value="ECO:0007669"/>
    <property type="project" value="InterPro"/>
</dbReference>
<evidence type="ECO:0000256" key="5">
    <source>
        <dbReference type="SAM" id="MobiDB-lite"/>
    </source>
</evidence>
<dbReference type="GO" id="GO:0004888">
    <property type="term" value="F:transmembrane signaling receptor activity"/>
    <property type="evidence" value="ECO:0007669"/>
    <property type="project" value="InterPro"/>
</dbReference>
<evidence type="ECO:0000256" key="2">
    <source>
        <dbReference type="ARBA" id="ARBA00029447"/>
    </source>
</evidence>
<feature type="domain" description="HAMP" evidence="8">
    <location>
        <begin position="423"/>
        <end position="476"/>
    </location>
</feature>
<keyword evidence="1 3" id="KW-0807">Transducer</keyword>
<dbReference type="PRINTS" id="PR00260">
    <property type="entry name" value="CHEMTRNSDUCR"/>
</dbReference>
<dbReference type="Pfam" id="PF00015">
    <property type="entry name" value="MCPsignal"/>
    <property type="match status" value="1"/>
</dbReference>
<comment type="caution">
    <text evidence="9">The sequence shown here is derived from an EMBL/GenBank/DDBJ whole genome shotgun (WGS) entry which is preliminary data.</text>
</comment>
<reference evidence="9" key="1">
    <citation type="submission" date="2019-12" db="EMBL/GenBank/DDBJ databases">
        <title>Whole-genome sequence of Halomicrobium mukohataei pws1.</title>
        <authorList>
            <person name="Verma D.K."/>
            <person name="Gopal K."/>
            <person name="Prasad E.S."/>
        </authorList>
    </citation>
    <scope>NUCLEOTIDE SEQUENCE</scope>
    <source>
        <strain evidence="9">Pws1</strain>
    </source>
</reference>
<gene>
    <name evidence="9" type="ORF">GOC74_14075</name>
</gene>
<keyword evidence="4" id="KW-0175">Coiled coil</keyword>
<dbReference type="Gene3D" id="6.10.340.10">
    <property type="match status" value="1"/>
</dbReference>
<keyword evidence="6" id="KW-1133">Transmembrane helix</keyword>
<feature type="transmembrane region" description="Helical" evidence="6">
    <location>
        <begin position="290"/>
        <end position="308"/>
    </location>
</feature>
<keyword evidence="6" id="KW-0472">Membrane</keyword>
<dbReference type="PROSITE" id="PS50885">
    <property type="entry name" value="HAMP"/>
    <property type="match status" value="2"/>
</dbReference>
<accession>A0A847TYH8</accession>
<dbReference type="InterPro" id="IPR004090">
    <property type="entry name" value="Chemotax_Me-accpt_rcpt"/>
</dbReference>
<dbReference type="GO" id="GO:0006935">
    <property type="term" value="P:chemotaxis"/>
    <property type="evidence" value="ECO:0007669"/>
    <property type="project" value="InterPro"/>
</dbReference>
<evidence type="ECO:0000313" key="9">
    <source>
        <dbReference type="EMBL" id="NLV11052.1"/>
    </source>
</evidence>
<feature type="domain" description="HAMP" evidence="8">
    <location>
        <begin position="313"/>
        <end position="363"/>
    </location>
</feature>
<feature type="coiled-coil region" evidence="4">
    <location>
        <begin position="510"/>
        <end position="593"/>
    </location>
</feature>
<evidence type="ECO:0000256" key="6">
    <source>
        <dbReference type="SAM" id="Phobius"/>
    </source>
</evidence>
<feature type="transmembrane region" description="Helical" evidence="6">
    <location>
        <begin position="21"/>
        <end position="39"/>
    </location>
</feature>
<dbReference type="RefSeq" id="WP_170094695.1">
    <property type="nucleotide sequence ID" value="NZ_WOYG01000001.1"/>
</dbReference>
<feature type="domain" description="Methyl-accepting transducer" evidence="7">
    <location>
        <begin position="495"/>
        <end position="731"/>
    </location>
</feature>
<dbReference type="InterPro" id="IPR004089">
    <property type="entry name" value="MCPsignal_dom"/>
</dbReference>
<evidence type="ECO:0000256" key="1">
    <source>
        <dbReference type="ARBA" id="ARBA00023224"/>
    </source>
</evidence>
<dbReference type="PANTHER" id="PTHR32089:SF112">
    <property type="entry name" value="LYSOZYME-LIKE PROTEIN-RELATED"/>
    <property type="match status" value="1"/>
</dbReference>
<dbReference type="SMART" id="SM00304">
    <property type="entry name" value="HAMP"/>
    <property type="match status" value="3"/>
</dbReference>
<dbReference type="Gene3D" id="6.10.250.1910">
    <property type="match status" value="1"/>
</dbReference>
<feature type="region of interest" description="Disordered" evidence="5">
    <location>
        <begin position="776"/>
        <end position="807"/>
    </location>
</feature>
<evidence type="ECO:0000256" key="3">
    <source>
        <dbReference type="PROSITE-ProRule" id="PRU00284"/>
    </source>
</evidence>
<dbReference type="PANTHER" id="PTHR32089">
    <property type="entry name" value="METHYL-ACCEPTING CHEMOTAXIS PROTEIN MCPB"/>
    <property type="match status" value="1"/>
</dbReference>
<dbReference type="EMBL" id="WOYG01000001">
    <property type="protein sequence ID" value="NLV11052.1"/>
    <property type="molecule type" value="Genomic_DNA"/>
</dbReference>
<dbReference type="SMART" id="SM00283">
    <property type="entry name" value="MA"/>
    <property type="match status" value="1"/>
</dbReference>
<dbReference type="OrthoDB" id="8523at2157"/>
<dbReference type="InterPro" id="IPR003660">
    <property type="entry name" value="HAMP_dom"/>
</dbReference>
<dbReference type="CDD" id="cd11386">
    <property type="entry name" value="MCP_signal"/>
    <property type="match status" value="1"/>
</dbReference>
<evidence type="ECO:0000313" key="10">
    <source>
        <dbReference type="Proteomes" id="UP000608662"/>
    </source>
</evidence>
<name>A0A847TYH8_9EURY</name>
<evidence type="ECO:0000256" key="4">
    <source>
        <dbReference type="SAM" id="Coils"/>
    </source>
</evidence>
<evidence type="ECO:0000259" key="7">
    <source>
        <dbReference type="PROSITE" id="PS50111"/>
    </source>
</evidence>
<comment type="similarity">
    <text evidence="2">Belongs to the methyl-accepting chemotaxis (MCP) protein family.</text>
</comment>
<keyword evidence="6" id="KW-0812">Transmembrane</keyword>
<sequence length="807" mass="87220">MTIENWLPQSVRRSYTRKFGLVALVILLIVASIGFYTATQVSEDVSDQQRQNLLANAELEGDAVKQWVDTQQNTVRTLSKQRALATTDPDQVRTALDDEMEQLPSEVVALHYLDRDDRTIEASTNADLEGSSVTETAIVWPQEASYDELSFDGPETVIQSWVYEDRDGSPSMALISPVPETEYALIMKIRMSERAQRFRSSIDGTRTTIIGRGTGDVLLDRDEDAILAQYGGSNADEIRTAVDNNPNGTLLTSDSVVAYTAVGGDSNWVVIKKAPKSSALVVRQQVEQNIFLLIGSALVGLVVLGLMVRRGPMRSMQELSSQATALADGDLDIEISDDGRIDEVGQVRTAFRDITAYLQTVADQADALSRQDFDAAVLDEPVPGRLGDSLDAMQTDLEQFIDDLETARSEAEVAKQDAEALADSLEQQATAFGAVMARAAEGDLTQRLDTDIDNDAMREIAEASNEMIAELERTVVEIERFARDVDDSSEQISASADEVRTASEQVAETIQEISSGAEQQNENIQQVTDEMTDLSATIEEITSSTDEIATKAERASETGEQGREYGREATEEIEAIEQKATETIEQVETLATEVERIGEVVTLIDEIADQTNMLALNASIEASRAGEAGEGFGVVADEIKELAAQTQAATDDIDSMITEIQSVTDETVVDMREMGARVDTGQETIREATEALDEIVEQVEETNAGIQSISDATTEQAASTEEVVAMVDEVGSISEQTSAQTENVAASAEEQTASITEVTENIRTLSDRASDLKGLVESFETEADATSGHSDSGPASEAATGRSSGGS</sequence>
<dbReference type="PROSITE" id="PS50111">
    <property type="entry name" value="CHEMOTAXIS_TRANSDUC_2"/>
    <property type="match status" value="1"/>
</dbReference>
<dbReference type="Proteomes" id="UP000608662">
    <property type="component" value="Unassembled WGS sequence"/>
</dbReference>
<dbReference type="SUPFAM" id="SSF58104">
    <property type="entry name" value="Methyl-accepting chemotaxis protein (MCP) signaling domain"/>
    <property type="match status" value="1"/>
</dbReference>
<dbReference type="Gene3D" id="1.10.287.950">
    <property type="entry name" value="Methyl-accepting chemotaxis protein"/>
    <property type="match status" value="1"/>
</dbReference>
<protein>
    <submittedName>
        <fullName evidence="9">HAMP domain-containing protein</fullName>
    </submittedName>
</protein>
<dbReference type="Pfam" id="PF00672">
    <property type="entry name" value="HAMP"/>
    <property type="match status" value="1"/>
</dbReference>
<feature type="coiled-coil region" evidence="4">
    <location>
        <begin position="390"/>
        <end position="428"/>
    </location>
</feature>
<evidence type="ECO:0000259" key="8">
    <source>
        <dbReference type="PROSITE" id="PS50885"/>
    </source>
</evidence>
<proteinExistence type="inferred from homology"/>
<dbReference type="GO" id="GO:0007165">
    <property type="term" value="P:signal transduction"/>
    <property type="evidence" value="ECO:0007669"/>
    <property type="project" value="UniProtKB-KW"/>
</dbReference>
<dbReference type="AlphaFoldDB" id="A0A847TYH8"/>
<dbReference type="CDD" id="cd06225">
    <property type="entry name" value="HAMP"/>
    <property type="match status" value="1"/>
</dbReference>